<proteinExistence type="predicted"/>
<dbReference type="CDD" id="cd03316">
    <property type="entry name" value="MR_like"/>
    <property type="match status" value="1"/>
</dbReference>
<dbReference type="PANTHER" id="PTHR48080">
    <property type="entry name" value="D-GALACTONATE DEHYDRATASE-RELATED"/>
    <property type="match status" value="1"/>
</dbReference>
<dbReference type="InterPro" id="IPR034593">
    <property type="entry name" value="DgoD-like"/>
</dbReference>
<evidence type="ECO:0000313" key="3">
    <source>
        <dbReference type="EMBL" id="GAA4433879.1"/>
    </source>
</evidence>
<dbReference type="Pfam" id="PF02746">
    <property type="entry name" value="MR_MLE_N"/>
    <property type="match status" value="1"/>
</dbReference>
<sequence length="414" mass="46395">MHRRNFLKGALFGTAGFLLPGNSLYAGSAPSLKITRIRYYSAPGYNKPLFNQARGIVEIETNEGLTGIGEGGTRDMVEQCAAMLIGENPFRTEHLWQYLYRSMFYPPGREKLHGLGAIEMALWDLKGKALGVPVYELLGGATRDFVECYATGFRQSKATTEEGRAEDCLKAGLRCYRIGPTGGNDPGVPFDFYEHARKTVDLCRRIDKAVGGQGRWAIDLHTRFDTTEAIKICDELQKLEPYFVEDIIRSENPSVYRTVRNMTKVPIAVGEQFGDRWDTNELIEDRLIDYSRVTLPNTGGVSELKKIASLCETHYVGLIPHFTGPLSTAALVHVLGSSSPMRCMMELAGGEPEKPAYFNDDYLLFQNGRLHLNPKPGWGVEFNPKKADFIMEIKENTKFPHPYLKSPDGAIHNW</sequence>
<keyword evidence="4" id="KW-1185">Reference proteome</keyword>
<dbReference type="Proteomes" id="UP001501508">
    <property type="component" value="Unassembled WGS sequence"/>
</dbReference>
<dbReference type="SMART" id="SM00922">
    <property type="entry name" value="MR_MLE"/>
    <property type="match status" value="1"/>
</dbReference>
<dbReference type="InterPro" id="IPR036849">
    <property type="entry name" value="Enolase-like_C_sf"/>
</dbReference>
<gene>
    <name evidence="3" type="ORF">GCM10023091_08010</name>
</gene>
<evidence type="ECO:0000256" key="1">
    <source>
        <dbReference type="ARBA" id="ARBA00023239"/>
    </source>
</evidence>
<dbReference type="SUPFAM" id="SSF51604">
    <property type="entry name" value="Enolase C-terminal domain-like"/>
    <property type="match status" value="1"/>
</dbReference>
<name>A0ABP8LRR7_9BACT</name>
<dbReference type="Gene3D" id="3.20.20.120">
    <property type="entry name" value="Enolase-like C-terminal domain"/>
    <property type="match status" value="1"/>
</dbReference>
<keyword evidence="1" id="KW-0456">Lyase</keyword>
<comment type="caution">
    <text evidence="3">The sequence shown here is derived from an EMBL/GenBank/DDBJ whole genome shotgun (WGS) entry which is preliminary data.</text>
</comment>
<dbReference type="Gene3D" id="3.30.390.10">
    <property type="entry name" value="Enolase-like, N-terminal domain"/>
    <property type="match status" value="1"/>
</dbReference>
<dbReference type="InterPro" id="IPR013342">
    <property type="entry name" value="Mandelate_racemase_C"/>
</dbReference>
<evidence type="ECO:0000259" key="2">
    <source>
        <dbReference type="SMART" id="SM00922"/>
    </source>
</evidence>
<accession>A0ABP8LRR7</accession>
<dbReference type="SUPFAM" id="SSF54826">
    <property type="entry name" value="Enolase N-terminal domain-like"/>
    <property type="match status" value="1"/>
</dbReference>
<dbReference type="RefSeq" id="WP_345026770.1">
    <property type="nucleotide sequence ID" value="NZ_BAABEY010000010.1"/>
</dbReference>
<dbReference type="InterPro" id="IPR013341">
    <property type="entry name" value="Mandelate_racemase_N_dom"/>
</dbReference>
<dbReference type="InterPro" id="IPR029065">
    <property type="entry name" value="Enolase_C-like"/>
</dbReference>
<dbReference type="InterPro" id="IPR029017">
    <property type="entry name" value="Enolase-like_N"/>
</dbReference>
<feature type="domain" description="Mandelate racemase/muconate lactonizing enzyme C-terminal" evidence="2">
    <location>
        <begin position="161"/>
        <end position="266"/>
    </location>
</feature>
<evidence type="ECO:0000313" key="4">
    <source>
        <dbReference type="Proteomes" id="UP001501508"/>
    </source>
</evidence>
<dbReference type="SFLD" id="SFLDS00001">
    <property type="entry name" value="Enolase"/>
    <property type="match status" value="1"/>
</dbReference>
<organism evidence="3 4">
    <name type="scientific">Ravibacter arvi</name>
    <dbReference type="NCBI Taxonomy" id="2051041"/>
    <lineage>
        <taxon>Bacteria</taxon>
        <taxon>Pseudomonadati</taxon>
        <taxon>Bacteroidota</taxon>
        <taxon>Cytophagia</taxon>
        <taxon>Cytophagales</taxon>
        <taxon>Spirosomataceae</taxon>
        <taxon>Ravibacter</taxon>
    </lineage>
</organism>
<dbReference type="PANTHER" id="PTHR48080:SF2">
    <property type="entry name" value="D-GALACTONATE DEHYDRATASE"/>
    <property type="match status" value="1"/>
</dbReference>
<dbReference type="Pfam" id="PF13378">
    <property type="entry name" value="MR_MLE_C"/>
    <property type="match status" value="1"/>
</dbReference>
<protein>
    <submittedName>
        <fullName evidence="3">D-galactonate dehydratase family protein</fullName>
    </submittedName>
</protein>
<dbReference type="EMBL" id="BAABEY010000010">
    <property type="protein sequence ID" value="GAA4433879.1"/>
    <property type="molecule type" value="Genomic_DNA"/>
</dbReference>
<reference evidence="4" key="1">
    <citation type="journal article" date="2019" name="Int. J. Syst. Evol. Microbiol.">
        <title>The Global Catalogue of Microorganisms (GCM) 10K type strain sequencing project: providing services to taxonomists for standard genome sequencing and annotation.</title>
        <authorList>
            <consortium name="The Broad Institute Genomics Platform"/>
            <consortium name="The Broad Institute Genome Sequencing Center for Infectious Disease"/>
            <person name="Wu L."/>
            <person name="Ma J."/>
        </authorList>
    </citation>
    <scope>NUCLEOTIDE SEQUENCE [LARGE SCALE GENOMIC DNA]</scope>
    <source>
        <strain evidence="4">JCM 31920</strain>
    </source>
</reference>